<dbReference type="AlphaFoldDB" id="A0A645D2R5"/>
<name>A0A645D2R5_9ZZZZ</name>
<sequence>MAENRVLFQRRNIKVFHSILGGDARVIKPVQPRVTRFVPVVQKEVVQQRGAHQFTLLPVQTKPFIDQKAKPSHCNTVCKAGGFSVLGIS</sequence>
<dbReference type="EMBL" id="VSSQ01032350">
    <property type="protein sequence ID" value="MPM83584.1"/>
    <property type="molecule type" value="Genomic_DNA"/>
</dbReference>
<organism evidence="1">
    <name type="scientific">bioreactor metagenome</name>
    <dbReference type="NCBI Taxonomy" id="1076179"/>
    <lineage>
        <taxon>unclassified sequences</taxon>
        <taxon>metagenomes</taxon>
        <taxon>ecological metagenomes</taxon>
    </lineage>
</organism>
<comment type="caution">
    <text evidence="1">The sequence shown here is derived from an EMBL/GenBank/DDBJ whole genome shotgun (WGS) entry which is preliminary data.</text>
</comment>
<protein>
    <submittedName>
        <fullName evidence="1">Uncharacterized protein</fullName>
    </submittedName>
</protein>
<reference evidence="1" key="1">
    <citation type="submission" date="2019-08" db="EMBL/GenBank/DDBJ databases">
        <authorList>
            <person name="Kucharzyk K."/>
            <person name="Murdoch R.W."/>
            <person name="Higgins S."/>
            <person name="Loffler F."/>
        </authorList>
    </citation>
    <scope>NUCLEOTIDE SEQUENCE</scope>
</reference>
<evidence type="ECO:0000313" key="1">
    <source>
        <dbReference type="EMBL" id="MPM83584.1"/>
    </source>
</evidence>
<accession>A0A645D2R5</accession>
<gene>
    <name evidence="1" type="ORF">SDC9_130648</name>
</gene>
<proteinExistence type="predicted"/>